<organism evidence="2 3">
    <name type="scientific">Heterobasidion irregulare (strain TC 32-1)</name>
    <dbReference type="NCBI Taxonomy" id="747525"/>
    <lineage>
        <taxon>Eukaryota</taxon>
        <taxon>Fungi</taxon>
        <taxon>Dikarya</taxon>
        <taxon>Basidiomycota</taxon>
        <taxon>Agaricomycotina</taxon>
        <taxon>Agaricomycetes</taxon>
        <taxon>Russulales</taxon>
        <taxon>Bondarzewiaceae</taxon>
        <taxon>Heterobasidion</taxon>
        <taxon>Heterobasidion annosum species complex</taxon>
    </lineage>
</organism>
<protein>
    <submittedName>
        <fullName evidence="2">Uncharacterized protein</fullName>
    </submittedName>
</protein>
<name>W4K2Q9_HETIT</name>
<dbReference type="AlphaFoldDB" id="W4K2Q9"/>
<dbReference type="EMBL" id="KI925460">
    <property type="protein sequence ID" value="ETW80019.1"/>
    <property type="molecule type" value="Genomic_DNA"/>
</dbReference>
<keyword evidence="3" id="KW-1185">Reference proteome</keyword>
<accession>W4K2Q9</accession>
<proteinExistence type="predicted"/>
<sequence length="237" mass="24685">MIMRTASVLTTPAMTPTFLVLARDESLVRGALLPVALPMSAEVGLGLGVRLLSSKVELGTTLKMLPTDVADELVAETVADGVSVMESDEATDGWTVESGAGLSVTDGGPAVVVGDENICANGEGAEVENAENAEDGDRDGNGDEVVAELEVVEKVVEAGGSEVIVDRLLESVVRTVDEVSDKLEKSVKEAEEADEPKENEEADEATEVDGEAEKEAEVSTEVEDDGADVVADVAERL</sequence>
<dbReference type="Proteomes" id="UP000030671">
    <property type="component" value="Unassembled WGS sequence"/>
</dbReference>
<feature type="region of interest" description="Disordered" evidence="1">
    <location>
        <begin position="178"/>
        <end position="237"/>
    </location>
</feature>
<evidence type="ECO:0000313" key="2">
    <source>
        <dbReference type="EMBL" id="ETW80019.1"/>
    </source>
</evidence>
<feature type="compositionally biased region" description="Basic and acidic residues" evidence="1">
    <location>
        <begin position="178"/>
        <end position="190"/>
    </location>
</feature>
<gene>
    <name evidence="2" type="ORF">HETIRDRAFT_410548</name>
</gene>
<evidence type="ECO:0000256" key="1">
    <source>
        <dbReference type="SAM" id="MobiDB-lite"/>
    </source>
</evidence>
<dbReference type="InParanoid" id="W4K2Q9"/>
<feature type="compositionally biased region" description="Acidic residues" evidence="1">
    <location>
        <begin position="218"/>
        <end position="227"/>
    </location>
</feature>
<dbReference type="HOGENOM" id="CLU_1170772_0_0_1"/>
<feature type="compositionally biased region" description="Acidic residues" evidence="1">
    <location>
        <begin position="191"/>
        <end position="210"/>
    </location>
</feature>
<feature type="compositionally biased region" description="Low complexity" evidence="1">
    <location>
        <begin position="228"/>
        <end position="237"/>
    </location>
</feature>
<dbReference type="KEGG" id="hir:HETIRDRAFT_410548"/>
<dbReference type="RefSeq" id="XP_009548544.1">
    <property type="nucleotide sequence ID" value="XM_009550249.1"/>
</dbReference>
<reference evidence="2 3" key="1">
    <citation type="journal article" date="2012" name="New Phytol.">
        <title>Insight into trade-off between wood decay and parasitism from the genome of a fungal forest pathogen.</title>
        <authorList>
            <person name="Olson A."/>
            <person name="Aerts A."/>
            <person name="Asiegbu F."/>
            <person name="Belbahri L."/>
            <person name="Bouzid O."/>
            <person name="Broberg A."/>
            <person name="Canback B."/>
            <person name="Coutinho P.M."/>
            <person name="Cullen D."/>
            <person name="Dalman K."/>
            <person name="Deflorio G."/>
            <person name="van Diepen L.T."/>
            <person name="Dunand C."/>
            <person name="Duplessis S."/>
            <person name="Durling M."/>
            <person name="Gonthier P."/>
            <person name="Grimwood J."/>
            <person name="Fossdal C.G."/>
            <person name="Hansson D."/>
            <person name="Henrissat B."/>
            <person name="Hietala A."/>
            <person name="Himmelstrand K."/>
            <person name="Hoffmeister D."/>
            <person name="Hogberg N."/>
            <person name="James T.Y."/>
            <person name="Karlsson M."/>
            <person name="Kohler A."/>
            <person name="Kues U."/>
            <person name="Lee Y.H."/>
            <person name="Lin Y.C."/>
            <person name="Lind M."/>
            <person name="Lindquist E."/>
            <person name="Lombard V."/>
            <person name="Lucas S."/>
            <person name="Lunden K."/>
            <person name="Morin E."/>
            <person name="Murat C."/>
            <person name="Park J."/>
            <person name="Raffaello T."/>
            <person name="Rouze P."/>
            <person name="Salamov A."/>
            <person name="Schmutz J."/>
            <person name="Solheim H."/>
            <person name="Stahlberg J."/>
            <person name="Velez H."/>
            <person name="de Vries R.P."/>
            <person name="Wiebenga A."/>
            <person name="Woodward S."/>
            <person name="Yakovlev I."/>
            <person name="Garbelotto M."/>
            <person name="Martin F."/>
            <person name="Grigoriev I.V."/>
            <person name="Stenlid J."/>
        </authorList>
    </citation>
    <scope>NUCLEOTIDE SEQUENCE [LARGE SCALE GENOMIC DNA]</scope>
    <source>
        <strain evidence="2 3">TC 32-1</strain>
    </source>
</reference>
<dbReference type="GeneID" id="20672876"/>
<evidence type="ECO:0000313" key="3">
    <source>
        <dbReference type="Proteomes" id="UP000030671"/>
    </source>
</evidence>